<gene>
    <name evidence="2" type="ORF">SAMN04488117_10991</name>
</gene>
<dbReference type="InterPro" id="IPR050177">
    <property type="entry name" value="Lipid_A_modif_metabolic_enz"/>
</dbReference>
<reference evidence="2 3" key="1">
    <citation type="submission" date="2016-10" db="EMBL/GenBank/DDBJ databases">
        <authorList>
            <person name="de Groot N.N."/>
        </authorList>
    </citation>
    <scope>NUCLEOTIDE SEQUENCE [LARGE SCALE GENOMIC DNA]</scope>
    <source>
        <strain evidence="2 3">DSM 27375</strain>
    </source>
</reference>
<dbReference type="OrthoDB" id="9801785at2"/>
<dbReference type="Pfam" id="PF01370">
    <property type="entry name" value="Epimerase"/>
    <property type="match status" value="1"/>
</dbReference>
<dbReference type="SUPFAM" id="SSF51735">
    <property type="entry name" value="NAD(P)-binding Rossmann-fold domains"/>
    <property type="match status" value="1"/>
</dbReference>
<evidence type="ECO:0000259" key="1">
    <source>
        <dbReference type="Pfam" id="PF01370"/>
    </source>
</evidence>
<dbReference type="Proteomes" id="UP000182284">
    <property type="component" value="Unassembled WGS sequence"/>
</dbReference>
<evidence type="ECO:0000313" key="3">
    <source>
        <dbReference type="Proteomes" id="UP000182284"/>
    </source>
</evidence>
<proteinExistence type="predicted"/>
<sequence length="326" mass="36768">MQKHALIFGGAGFIGSHLSQSLVESGEYARVICIDIQPPRWRTEGVEYREMDVRKPISVDAFEGEISEIYNFAAVHTTPGHEDWEYYWTNVLGATHVCDFARAKGVNKVVFTSSIAVYGPSEEMLDENSELRPESAYGKSKFCAEQIHHQWQHEAPDTRKLVIVRPAVIYGYKEYGNFTRMSKMLSKGRFAFPGRKDTIKSCGYVKDLVRSMAFMIGQDSNSITYNFAYPDRYSAEDITKAFVEVGGYKDVTYTLPLPMMLAVGLGFEILNAVGFTTSINRARVMKLNKSTNIIPKVLVDSGFSYQFDLKSSLQDWTSSSTESDFD</sequence>
<dbReference type="PANTHER" id="PTHR43245:SF58">
    <property type="entry name" value="BLL5923 PROTEIN"/>
    <property type="match status" value="1"/>
</dbReference>
<dbReference type="AlphaFoldDB" id="A0A1G7QCK2"/>
<dbReference type="PANTHER" id="PTHR43245">
    <property type="entry name" value="BIFUNCTIONAL POLYMYXIN RESISTANCE PROTEIN ARNA"/>
    <property type="match status" value="1"/>
</dbReference>
<evidence type="ECO:0000313" key="2">
    <source>
        <dbReference type="EMBL" id="SDF96242.1"/>
    </source>
</evidence>
<feature type="domain" description="NAD-dependent epimerase/dehydratase" evidence="1">
    <location>
        <begin position="5"/>
        <end position="226"/>
    </location>
</feature>
<dbReference type="EMBL" id="FNBL01000009">
    <property type="protein sequence ID" value="SDF96242.1"/>
    <property type="molecule type" value="Genomic_DNA"/>
</dbReference>
<dbReference type="InterPro" id="IPR036291">
    <property type="entry name" value="NAD(P)-bd_dom_sf"/>
</dbReference>
<name>A0A1G7QCK2_9RHOB</name>
<dbReference type="InterPro" id="IPR001509">
    <property type="entry name" value="Epimerase_deHydtase"/>
</dbReference>
<dbReference type="Gene3D" id="3.40.50.720">
    <property type="entry name" value="NAD(P)-binding Rossmann-like Domain"/>
    <property type="match status" value="1"/>
</dbReference>
<protein>
    <submittedName>
        <fullName evidence="2">Nucleoside-diphosphate-sugar epimerase</fullName>
    </submittedName>
</protein>
<organism evidence="2 3">
    <name type="scientific">Celeribacter baekdonensis</name>
    <dbReference type="NCBI Taxonomy" id="875171"/>
    <lineage>
        <taxon>Bacteria</taxon>
        <taxon>Pseudomonadati</taxon>
        <taxon>Pseudomonadota</taxon>
        <taxon>Alphaproteobacteria</taxon>
        <taxon>Rhodobacterales</taxon>
        <taxon>Roseobacteraceae</taxon>
        <taxon>Celeribacter</taxon>
    </lineage>
</organism>
<dbReference type="RefSeq" id="WP_074646123.1">
    <property type="nucleotide sequence ID" value="NZ_FNBL01000009.1"/>
</dbReference>
<accession>A0A1G7QCK2</accession>